<dbReference type="PRINTS" id="PR00344">
    <property type="entry name" value="BCTRLSENSOR"/>
</dbReference>
<organism evidence="5 6">
    <name type="scientific">Alteromonas aquimaris</name>
    <dbReference type="NCBI Taxonomy" id="2998417"/>
    <lineage>
        <taxon>Bacteria</taxon>
        <taxon>Pseudomonadati</taxon>
        <taxon>Pseudomonadota</taxon>
        <taxon>Gammaproteobacteria</taxon>
        <taxon>Alteromonadales</taxon>
        <taxon>Alteromonadaceae</taxon>
        <taxon>Alteromonas/Salinimonas group</taxon>
        <taxon>Alteromonas</taxon>
    </lineage>
</organism>
<evidence type="ECO:0000256" key="1">
    <source>
        <dbReference type="ARBA" id="ARBA00000085"/>
    </source>
</evidence>
<dbReference type="CDD" id="cd00082">
    <property type="entry name" value="HisKA"/>
    <property type="match status" value="1"/>
</dbReference>
<keyword evidence="5" id="KW-0808">Transferase</keyword>
<gene>
    <name evidence="5" type="ORF">OPS25_13610</name>
</gene>
<dbReference type="SUPFAM" id="SSF47384">
    <property type="entry name" value="Homodimeric domain of signal transducing histidine kinase"/>
    <property type="match status" value="1"/>
</dbReference>
<dbReference type="PANTHER" id="PTHR43547:SF2">
    <property type="entry name" value="HYBRID SIGNAL TRANSDUCTION HISTIDINE KINASE C"/>
    <property type="match status" value="1"/>
</dbReference>
<dbReference type="SMART" id="SM00388">
    <property type="entry name" value="HisKA"/>
    <property type="match status" value="1"/>
</dbReference>
<comment type="caution">
    <text evidence="5">The sequence shown here is derived from an EMBL/GenBank/DDBJ whole genome shotgun (WGS) entry which is preliminary data.</text>
</comment>
<dbReference type="InterPro" id="IPR036890">
    <property type="entry name" value="HATPase_C_sf"/>
</dbReference>
<dbReference type="GO" id="GO:0016301">
    <property type="term" value="F:kinase activity"/>
    <property type="evidence" value="ECO:0007669"/>
    <property type="project" value="UniProtKB-KW"/>
</dbReference>
<dbReference type="InterPro" id="IPR003594">
    <property type="entry name" value="HATPase_dom"/>
</dbReference>
<dbReference type="SMART" id="SM00387">
    <property type="entry name" value="HATPase_c"/>
    <property type="match status" value="1"/>
</dbReference>
<dbReference type="EC" id="2.7.13.3" evidence="2"/>
<reference evidence="5" key="1">
    <citation type="submission" date="2022-11" db="EMBL/GenBank/DDBJ databases">
        <title>Alteromonas sp. nov., isolated from sea water of the Qingdao.</title>
        <authorList>
            <person name="Wang Q."/>
        </authorList>
    </citation>
    <scope>NUCLEOTIDE SEQUENCE</scope>
    <source>
        <strain evidence="5">ASW11-7</strain>
    </source>
</reference>
<dbReference type="Proteomes" id="UP001142810">
    <property type="component" value="Unassembled WGS sequence"/>
</dbReference>
<accession>A0ABT3P9T0</accession>
<evidence type="ECO:0000313" key="6">
    <source>
        <dbReference type="Proteomes" id="UP001142810"/>
    </source>
</evidence>
<dbReference type="PROSITE" id="PS50109">
    <property type="entry name" value="HIS_KIN"/>
    <property type="match status" value="1"/>
</dbReference>
<dbReference type="PANTHER" id="PTHR43547">
    <property type="entry name" value="TWO-COMPONENT HISTIDINE KINASE"/>
    <property type="match status" value="1"/>
</dbReference>
<keyword evidence="3" id="KW-0597">Phosphoprotein</keyword>
<evidence type="ECO:0000256" key="3">
    <source>
        <dbReference type="ARBA" id="ARBA00022553"/>
    </source>
</evidence>
<name>A0ABT3P9T0_9ALTE</name>
<dbReference type="Pfam" id="PF02518">
    <property type="entry name" value="HATPase_c"/>
    <property type="match status" value="1"/>
</dbReference>
<evidence type="ECO:0000256" key="2">
    <source>
        <dbReference type="ARBA" id="ARBA00012438"/>
    </source>
</evidence>
<evidence type="ECO:0000259" key="4">
    <source>
        <dbReference type="PROSITE" id="PS50109"/>
    </source>
</evidence>
<feature type="domain" description="Histidine kinase" evidence="4">
    <location>
        <begin position="153"/>
        <end position="365"/>
    </location>
</feature>
<protein>
    <recommendedName>
        <fullName evidence="2">histidine kinase</fullName>
        <ecNumber evidence="2">2.7.13.3</ecNumber>
    </recommendedName>
</protein>
<sequence length="377" mass="42913">MKTKECAAYLKANKEAIFSEWEQITNEKVRAAAKTPDLVVRNYLPYFMDNLINTLQEYDGLADEQEFAYINFNAKYSHEHGRSRASVNHYNLRQVIHEYSLLRQVLRNRLLNNNILCFTSLEIIDRFVECSSMEAGQHFVDSIREVQDKLTGIIAHDLRNPISVSLSYLEVGELGILPSETVYAALKKSLNRSIGLIQDLLDTAQVKAGSGMTFRFERTDIIQQVRSATEDADEIYENPISFSAQIPNAEGIFDHTAIQRAVENLISNAIKYGKVRAPITVVMEGSKDSVLLSVHNEGSFIEKQKQESIFNYLCRDEDKSTKQKVGWGLGLFLVKMVAKAHKGRAWVESDENHGTTFYIELNRYSQDENTAFSQVMM</sequence>
<evidence type="ECO:0000313" key="5">
    <source>
        <dbReference type="EMBL" id="MCW8109542.1"/>
    </source>
</evidence>
<dbReference type="InterPro" id="IPR005467">
    <property type="entry name" value="His_kinase_dom"/>
</dbReference>
<dbReference type="InterPro" id="IPR036097">
    <property type="entry name" value="HisK_dim/P_sf"/>
</dbReference>
<dbReference type="InterPro" id="IPR004358">
    <property type="entry name" value="Sig_transdc_His_kin-like_C"/>
</dbReference>
<proteinExistence type="predicted"/>
<dbReference type="CDD" id="cd00075">
    <property type="entry name" value="HATPase"/>
    <property type="match status" value="1"/>
</dbReference>
<keyword evidence="6" id="KW-1185">Reference proteome</keyword>
<dbReference type="RefSeq" id="WP_265618326.1">
    <property type="nucleotide sequence ID" value="NZ_JAPFRD010000011.1"/>
</dbReference>
<comment type="catalytic activity">
    <reaction evidence="1">
        <text>ATP + protein L-histidine = ADP + protein N-phospho-L-histidine.</text>
        <dbReference type="EC" id="2.7.13.3"/>
    </reaction>
</comment>
<dbReference type="InterPro" id="IPR003661">
    <property type="entry name" value="HisK_dim/P_dom"/>
</dbReference>
<dbReference type="Gene3D" id="1.10.287.130">
    <property type="match status" value="1"/>
</dbReference>
<keyword evidence="5" id="KW-0418">Kinase</keyword>
<dbReference type="EMBL" id="JAPFRD010000011">
    <property type="protein sequence ID" value="MCW8109542.1"/>
    <property type="molecule type" value="Genomic_DNA"/>
</dbReference>
<dbReference type="SUPFAM" id="SSF55874">
    <property type="entry name" value="ATPase domain of HSP90 chaperone/DNA topoisomerase II/histidine kinase"/>
    <property type="match status" value="1"/>
</dbReference>
<dbReference type="Gene3D" id="3.30.565.10">
    <property type="entry name" value="Histidine kinase-like ATPase, C-terminal domain"/>
    <property type="match status" value="1"/>
</dbReference>